<evidence type="ECO:0000256" key="3">
    <source>
        <dbReference type="ARBA" id="ARBA00022729"/>
    </source>
</evidence>
<dbReference type="GeneID" id="12216922"/>
<evidence type="ECO:0000259" key="10">
    <source>
        <dbReference type="Pfam" id="PF00974"/>
    </source>
</evidence>
<keyword evidence="7 9" id="KW-0472">Membrane</keyword>
<dbReference type="GO" id="GO:0055036">
    <property type="term" value="C:virion membrane"/>
    <property type="evidence" value="ECO:0007669"/>
    <property type="project" value="UniProtKB-SubCell"/>
</dbReference>
<sequence length="662" mass="76866">MALFPVTIAITYMSLINSAICEKYVTIPINCNGEVEINKMDVMCPNRYNVLSTNHLFKGEEVETFCRPSLRENDLLDGYLCRKQKWEVTCTETWYFVTDVQYQIIEEVPTVTECLEEKERKLQGEYIPPYYPPTNCIWNAVDKQYRTFIILIEHPVIEDPISMKLMDSKFNKPCDPVHGKVTTCDTYNPLVKWVSKETNGYSLHCQIKSWECIPVKLHHSYEDVLDKLYLESPDFGVVDASKICNMSFCGHEGILLENGEWWSIYRSGFTNGYLQNHKSINNRIESCSDRKPGYKLTKLDTTYMDLEFEIELEHEKCLGTLEKLQNGEYVTPLDLSYLSPSNPGTNYAYRFEYKNKTVDKCVQLEYTYEAGDCKIMFDGREGHGAYYNWTTIKLDKIKRAVCEYHTFSFDLKNKKHTYSDKDDPRIQINKTFVETVLKSTPLIGRNEEHEGNMSWNGIIIEQAKDSEEINVIVPSTSQYNHIVIKKLLRKLDMVDYYGYKFDSLSGSVSYNEIKPILRSENVQNAERVDVIKYIKEKGSYIINGFTGWFSSLGKMVRWTIWGIGLIFSLFTLYKIITLLRKHSNLNKKEKEGQAKSTIMTNNNSSETNDFKESIIISDHPKGVARKLFDYFSKKSGKRQNIYRQATSDSTGGTYEEIHFFNV</sequence>
<dbReference type="KEGG" id="vg:12216922"/>
<evidence type="ECO:0000313" key="12">
    <source>
        <dbReference type="EMBL" id="AEI17644.1"/>
    </source>
</evidence>
<dbReference type="InterPro" id="IPR055447">
    <property type="entry name" value="Rhabdo_glycop_CD"/>
</dbReference>
<evidence type="ECO:0000259" key="11">
    <source>
        <dbReference type="Pfam" id="PF24833"/>
    </source>
</evidence>
<proteinExistence type="predicted"/>
<evidence type="ECO:0000256" key="9">
    <source>
        <dbReference type="SAM" id="Phobius"/>
    </source>
</evidence>
<evidence type="ECO:0000256" key="8">
    <source>
        <dbReference type="ARBA" id="ARBA00023180"/>
    </source>
</evidence>
<dbReference type="Pfam" id="PF00974">
    <property type="entry name" value="Rhabdo_glycop_FD"/>
    <property type="match status" value="1"/>
</dbReference>
<evidence type="ECO:0000256" key="5">
    <source>
        <dbReference type="ARBA" id="ARBA00022879"/>
    </source>
</evidence>
<dbReference type="GO" id="GO:0019031">
    <property type="term" value="C:viral envelope"/>
    <property type="evidence" value="ECO:0007669"/>
    <property type="project" value="UniProtKB-KW"/>
</dbReference>
<evidence type="ECO:0000313" key="13">
    <source>
        <dbReference type="Proteomes" id="UP000110347"/>
    </source>
</evidence>
<dbReference type="Proteomes" id="UP000110347">
    <property type="component" value="Segment"/>
</dbReference>
<accession>H8XWS8</accession>
<keyword evidence="4" id="KW-0946">Virion</keyword>
<keyword evidence="5" id="KW-0261">Viral envelope protein</keyword>
<keyword evidence="3" id="KW-0732">Signal</keyword>
<dbReference type="SUPFAM" id="SSF161008">
    <property type="entry name" value="Viral glycoprotein ectodomain-like"/>
    <property type="match status" value="1"/>
</dbReference>
<dbReference type="Gene3D" id="2.30.29.130">
    <property type="match status" value="1"/>
</dbReference>
<dbReference type="RefSeq" id="YP_006200960.1">
    <property type="nucleotide sequence ID" value="NC_017685.1"/>
</dbReference>
<dbReference type="TCDB" id="1.G.5.1.3">
    <property type="family name" value="the viral pore-forming membrane fusion protein-5 (vmfp5) family"/>
</dbReference>
<evidence type="ECO:0000256" key="7">
    <source>
        <dbReference type="ARBA" id="ARBA00023136"/>
    </source>
</evidence>
<protein>
    <submittedName>
        <fullName evidence="12">Virion transmembrane glycoprotein</fullName>
    </submittedName>
</protein>
<dbReference type="InterPro" id="IPR001903">
    <property type="entry name" value="Rhabdo_glycop_FD"/>
</dbReference>
<dbReference type="Pfam" id="PF24833">
    <property type="entry name" value="Rhabdo_glycop_CD"/>
    <property type="match status" value="1"/>
</dbReference>
<keyword evidence="6 9" id="KW-1133">Transmembrane helix</keyword>
<evidence type="ECO:0000256" key="2">
    <source>
        <dbReference type="ARBA" id="ARBA00022692"/>
    </source>
</evidence>
<feature type="transmembrane region" description="Helical" evidence="9">
    <location>
        <begin position="558"/>
        <end position="579"/>
    </location>
</feature>
<name>H8XWS8_9RHAB</name>
<gene>
    <name evidence="12" type="primary">G</name>
</gene>
<evidence type="ECO:0000256" key="4">
    <source>
        <dbReference type="ARBA" id="ARBA00022844"/>
    </source>
</evidence>
<keyword evidence="8" id="KW-0325">Glycoprotein</keyword>
<evidence type="ECO:0000256" key="6">
    <source>
        <dbReference type="ARBA" id="ARBA00022989"/>
    </source>
</evidence>
<dbReference type="EMBL" id="HM856902">
    <property type="protein sequence ID" value="AEI17644.1"/>
    <property type="molecule type" value="Viral_cRNA"/>
</dbReference>
<comment type="subcellular location">
    <subcellularLocation>
        <location evidence="1">Virion membrane</location>
        <topology evidence="1">Single-pass type I membrane protein</topology>
    </subcellularLocation>
</comment>
<organism evidence="12 13">
    <name type="scientific">Obodhiang virus</name>
    <dbReference type="NCBI Taxonomy" id="380160"/>
    <lineage>
        <taxon>Viruses</taxon>
        <taxon>Riboviria</taxon>
        <taxon>Orthornavirae</taxon>
        <taxon>Negarnaviricota</taxon>
        <taxon>Haploviricotina</taxon>
        <taxon>Monjiviricetes</taxon>
        <taxon>Mononegavirales</taxon>
        <taxon>Rhabdoviridae</taxon>
        <taxon>Alpharhabdovirinae</taxon>
        <taxon>Ephemerovirus</taxon>
        <taxon>Ephemerovirus obodhiang</taxon>
    </lineage>
</organism>
<keyword evidence="13" id="KW-1185">Reference proteome</keyword>
<evidence type="ECO:0000256" key="1">
    <source>
        <dbReference type="ARBA" id="ARBA00004563"/>
    </source>
</evidence>
<feature type="domain" description="Spike glycoprotein G central" evidence="11">
    <location>
        <begin position="306"/>
        <end position="353"/>
    </location>
</feature>
<feature type="domain" description="Spike glycoprotein fusion" evidence="10">
    <location>
        <begin position="77"/>
        <end position="171"/>
    </location>
</feature>
<dbReference type="OrthoDB" id="21147at10239"/>
<keyword evidence="2 9" id="KW-0812">Transmembrane</keyword>
<dbReference type="Gene3D" id="6.10.140.740">
    <property type="match status" value="1"/>
</dbReference>
<reference evidence="12 13" key="1">
    <citation type="journal article" date="2012" name="Virology">
        <title>Kotonkan and Obodhiang viruses: African ephemeroviruses with large and complex genomes.</title>
        <authorList>
            <person name="Blasdell K.R."/>
            <person name="Voysey R."/>
            <person name="Bulach D."/>
            <person name="Joubert D.A."/>
            <person name="Tesh R.B."/>
            <person name="Boyle D.B."/>
            <person name="Walker P.J."/>
        </authorList>
    </citation>
    <scope>NUCLEOTIDE SEQUENCE [LARGE SCALE GENOMIC DNA]</scope>
    <source>
        <strain evidence="12">Obodhiang</strain>
    </source>
</reference>